<reference evidence="2" key="1">
    <citation type="submission" date="2014-12" db="EMBL/GenBank/DDBJ databases">
        <title>Insight into the proteome of Arion vulgaris.</title>
        <authorList>
            <person name="Aradska J."/>
            <person name="Bulat T."/>
            <person name="Smidak R."/>
            <person name="Sarate P."/>
            <person name="Gangsoo J."/>
            <person name="Sialana F."/>
            <person name="Bilban M."/>
            <person name="Lubec G."/>
        </authorList>
    </citation>
    <scope>NUCLEOTIDE SEQUENCE</scope>
    <source>
        <tissue evidence="2">Skin</tissue>
    </source>
</reference>
<feature type="non-terminal residue" evidence="2">
    <location>
        <position position="1"/>
    </location>
</feature>
<protein>
    <submittedName>
        <fullName evidence="2">Uncharacterized protein</fullName>
    </submittedName>
</protein>
<keyword evidence="1" id="KW-0472">Membrane</keyword>
<evidence type="ECO:0000256" key="1">
    <source>
        <dbReference type="SAM" id="Phobius"/>
    </source>
</evidence>
<gene>
    <name evidence="2" type="primary">ORF17740</name>
</gene>
<dbReference type="EMBL" id="HACG01005833">
    <property type="protein sequence ID" value="CEK52698.1"/>
    <property type="molecule type" value="Transcribed_RNA"/>
</dbReference>
<dbReference type="AlphaFoldDB" id="A0A0B6Y993"/>
<proteinExistence type="predicted"/>
<sequence>ETKTIIPARDEKKPGSDPVEIIITKFAISTSRLAAKDLLQSLFLALMLVSTSLLPMNNLCCIFIFYVFLISMSLLVVLSNAQLQLDISSSIV</sequence>
<feature type="non-terminal residue" evidence="2">
    <location>
        <position position="92"/>
    </location>
</feature>
<accession>A0A0B6Y993</accession>
<keyword evidence="1" id="KW-1133">Transmembrane helix</keyword>
<name>A0A0B6Y993_9EUPU</name>
<organism evidence="2">
    <name type="scientific">Arion vulgaris</name>
    <dbReference type="NCBI Taxonomy" id="1028688"/>
    <lineage>
        <taxon>Eukaryota</taxon>
        <taxon>Metazoa</taxon>
        <taxon>Spiralia</taxon>
        <taxon>Lophotrochozoa</taxon>
        <taxon>Mollusca</taxon>
        <taxon>Gastropoda</taxon>
        <taxon>Heterobranchia</taxon>
        <taxon>Euthyneura</taxon>
        <taxon>Panpulmonata</taxon>
        <taxon>Eupulmonata</taxon>
        <taxon>Stylommatophora</taxon>
        <taxon>Helicina</taxon>
        <taxon>Arionoidea</taxon>
        <taxon>Arionidae</taxon>
        <taxon>Arion</taxon>
    </lineage>
</organism>
<feature type="transmembrane region" description="Helical" evidence="1">
    <location>
        <begin position="62"/>
        <end position="81"/>
    </location>
</feature>
<keyword evidence="1" id="KW-0812">Transmembrane</keyword>
<evidence type="ECO:0000313" key="2">
    <source>
        <dbReference type="EMBL" id="CEK52698.1"/>
    </source>
</evidence>